<dbReference type="EC" id="2.3.1.266" evidence="2 3"/>
<dbReference type="InterPro" id="IPR043690">
    <property type="entry name" value="RimI"/>
</dbReference>
<dbReference type="Pfam" id="PF00583">
    <property type="entry name" value="Acetyltransf_1"/>
    <property type="match status" value="1"/>
</dbReference>
<feature type="binding site" evidence="2">
    <location>
        <position position="102"/>
    </location>
    <ligand>
        <name>acetyl-CoA</name>
        <dbReference type="ChEBI" id="CHEBI:57288"/>
    </ligand>
</feature>
<dbReference type="Proteomes" id="UP000807785">
    <property type="component" value="Unassembled WGS sequence"/>
</dbReference>
<dbReference type="SUPFAM" id="SSF55729">
    <property type="entry name" value="Acyl-CoA N-acyltransferases (Nat)"/>
    <property type="match status" value="1"/>
</dbReference>
<evidence type="ECO:0000256" key="3">
    <source>
        <dbReference type="RuleBase" id="RU363094"/>
    </source>
</evidence>
<gene>
    <name evidence="2 5" type="primary">rimI</name>
    <name evidence="5" type="ORF">IPH26_08475</name>
</gene>
<protein>
    <recommendedName>
        <fullName evidence="2 3">[Ribosomal protein bS18]-alanine N-acetyltransferase</fullName>
        <ecNumber evidence="2 3">2.3.1.266</ecNumber>
    </recommendedName>
</protein>
<proteinExistence type="inferred from homology"/>
<dbReference type="InterPro" id="IPR050769">
    <property type="entry name" value="NAT_camello-type"/>
</dbReference>
<feature type="active site" description="Proton donor" evidence="2">
    <location>
        <position position="109"/>
    </location>
</feature>
<reference evidence="5" key="1">
    <citation type="submission" date="2020-10" db="EMBL/GenBank/DDBJ databases">
        <title>Connecting structure to function with the recovery of over 1000 high-quality activated sludge metagenome-assembled genomes encoding full-length rRNA genes using long-read sequencing.</title>
        <authorList>
            <person name="Singleton C.M."/>
            <person name="Petriglieri F."/>
            <person name="Kristensen J.M."/>
            <person name="Kirkegaard R.H."/>
            <person name="Michaelsen T.Y."/>
            <person name="Andersen M.H."/>
            <person name="Karst S.M."/>
            <person name="Dueholm M.S."/>
            <person name="Nielsen P.H."/>
            <person name="Albertsen M."/>
        </authorList>
    </citation>
    <scope>NUCLEOTIDE SEQUENCE</scope>
    <source>
        <strain evidence="5">Bjer_18-Q3-R1-45_BAT3C.347</strain>
    </source>
</reference>
<evidence type="ECO:0000256" key="1">
    <source>
        <dbReference type="ARBA" id="ARBA00022679"/>
    </source>
</evidence>
<dbReference type="NCBIfam" id="TIGR01575">
    <property type="entry name" value="rimI"/>
    <property type="match status" value="1"/>
</dbReference>
<dbReference type="InterPro" id="IPR006464">
    <property type="entry name" value="AcTrfase_RimI/Ard1"/>
</dbReference>
<evidence type="ECO:0000313" key="5">
    <source>
        <dbReference type="EMBL" id="MBK6972977.1"/>
    </source>
</evidence>
<evidence type="ECO:0000259" key="4">
    <source>
        <dbReference type="PROSITE" id="PS51186"/>
    </source>
</evidence>
<evidence type="ECO:0000256" key="2">
    <source>
        <dbReference type="HAMAP-Rule" id="MF_02210"/>
    </source>
</evidence>
<keyword evidence="5" id="KW-0689">Ribosomal protein</keyword>
<dbReference type="InterPro" id="IPR000182">
    <property type="entry name" value="GNAT_dom"/>
</dbReference>
<dbReference type="PANTHER" id="PTHR13947">
    <property type="entry name" value="GNAT FAMILY N-ACETYLTRANSFERASE"/>
    <property type="match status" value="1"/>
</dbReference>
<feature type="domain" description="N-acetyltransferase" evidence="4">
    <location>
        <begin position="1"/>
        <end position="140"/>
    </location>
</feature>
<dbReference type="InterPro" id="IPR016181">
    <property type="entry name" value="Acyl_CoA_acyltransferase"/>
</dbReference>
<dbReference type="GO" id="GO:0005737">
    <property type="term" value="C:cytoplasm"/>
    <property type="evidence" value="ECO:0007669"/>
    <property type="project" value="UniProtKB-SubCell"/>
</dbReference>
<keyword evidence="2 3" id="KW-0963">Cytoplasm</keyword>
<comment type="catalytic activity">
    <reaction evidence="2 3">
        <text>N-terminal L-alanyl-[ribosomal protein bS18] + acetyl-CoA = N-terminal N(alpha)-acetyl-L-alanyl-[ribosomal protein bS18] + CoA + H(+)</text>
        <dbReference type="Rhea" id="RHEA:43756"/>
        <dbReference type="Rhea" id="RHEA-COMP:10676"/>
        <dbReference type="Rhea" id="RHEA-COMP:10677"/>
        <dbReference type="ChEBI" id="CHEBI:15378"/>
        <dbReference type="ChEBI" id="CHEBI:57287"/>
        <dbReference type="ChEBI" id="CHEBI:57288"/>
        <dbReference type="ChEBI" id="CHEBI:64718"/>
        <dbReference type="ChEBI" id="CHEBI:83683"/>
        <dbReference type="EC" id="2.3.1.266"/>
    </reaction>
</comment>
<keyword evidence="5" id="KW-0687">Ribonucleoprotein</keyword>
<dbReference type="AlphaFoldDB" id="A0A9D7E8C2"/>
<dbReference type="Gene3D" id="3.40.630.30">
    <property type="match status" value="1"/>
</dbReference>
<accession>A0A9D7E8C2</accession>
<feature type="active site" description="Proton acceptor" evidence="2">
    <location>
        <position position="97"/>
    </location>
</feature>
<name>A0A9D7E8C2_9PROT</name>
<comment type="caution">
    <text evidence="2">Lacks conserved residue(s) required for the propagation of feature annotation.</text>
</comment>
<comment type="subcellular location">
    <subcellularLocation>
        <location evidence="2 3">Cytoplasm</location>
    </subcellularLocation>
</comment>
<evidence type="ECO:0000313" key="6">
    <source>
        <dbReference type="Proteomes" id="UP000807785"/>
    </source>
</evidence>
<dbReference type="HAMAP" id="MF_02210">
    <property type="entry name" value="RimI"/>
    <property type="match status" value="1"/>
</dbReference>
<dbReference type="GO" id="GO:0005840">
    <property type="term" value="C:ribosome"/>
    <property type="evidence" value="ECO:0007669"/>
    <property type="project" value="UniProtKB-KW"/>
</dbReference>
<dbReference type="PROSITE" id="PS51186">
    <property type="entry name" value="GNAT"/>
    <property type="match status" value="1"/>
</dbReference>
<keyword evidence="1 2" id="KW-0808">Transferase</keyword>
<comment type="function">
    <text evidence="2 3">Acetylates the N-terminal alanine of ribosomal protein bS18.</text>
</comment>
<comment type="similarity">
    <text evidence="2 3">Belongs to the acetyltransferase family. RimI subfamily.</text>
</comment>
<keyword evidence="2" id="KW-0012">Acyltransferase</keyword>
<comment type="caution">
    <text evidence="5">The sequence shown here is derived from an EMBL/GenBank/DDBJ whole genome shotgun (WGS) entry which is preliminary data.</text>
</comment>
<sequence>MCEADLDEVAQIEARNYQFPWTRRNFADSLDAGHSGWVARGGTTMMGYAILLRVLDEAHLLNITIDWPSRGAGRGRALLAQVCKLARDGGARQLFLEVRPSNRVAQILYHSVGFQNVGRRRGYYPALDGREDAIVMVLAL</sequence>
<dbReference type="PANTHER" id="PTHR13947:SF37">
    <property type="entry name" value="LD18367P"/>
    <property type="match status" value="1"/>
</dbReference>
<dbReference type="EMBL" id="JADJEV010000003">
    <property type="protein sequence ID" value="MBK6972977.1"/>
    <property type="molecule type" value="Genomic_DNA"/>
</dbReference>
<organism evidence="5 6">
    <name type="scientific">Candidatus Methylophosphatis roskildensis</name>
    <dbReference type="NCBI Taxonomy" id="2899263"/>
    <lineage>
        <taxon>Bacteria</taxon>
        <taxon>Pseudomonadati</taxon>
        <taxon>Pseudomonadota</taxon>
        <taxon>Betaproteobacteria</taxon>
        <taxon>Nitrosomonadales</taxon>
        <taxon>Sterolibacteriaceae</taxon>
        <taxon>Candidatus Methylophosphatis</taxon>
    </lineage>
</organism>
<dbReference type="GO" id="GO:0008999">
    <property type="term" value="F:protein-N-terminal-alanine acetyltransferase activity"/>
    <property type="evidence" value="ECO:0007669"/>
    <property type="project" value="UniProtKB-UniRule"/>
</dbReference>